<name>A0ABV4HTT1_9GAMM</name>
<dbReference type="PANTHER" id="PTHR37814:SF1">
    <property type="entry name" value="MEMBRANE PROTEIN"/>
    <property type="match status" value="1"/>
</dbReference>
<evidence type="ECO:0000313" key="2">
    <source>
        <dbReference type="EMBL" id="MEZ0475191.1"/>
    </source>
</evidence>
<evidence type="ECO:0000313" key="3">
    <source>
        <dbReference type="Proteomes" id="UP001566331"/>
    </source>
</evidence>
<feature type="transmembrane region" description="Helical" evidence="1">
    <location>
        <begin position="156"/>
        <end position="179"/>
    </location>
</feature>
<feature type="transmembrane region" description="Helical" evidence="1">
    <location>
        <begin position="201"/>
        <end position="223"/>
    </location>
</feature>
<reference evidence="2 3" key="1">
    <citation type="submission" date="2024-07" db="EMBL/GenBank/DDBJ databases">
        <title>Luteimonas salilacus sp. nov., isolated from the shore soil of Salt Lake in Tibet of China.</title>
        <authorList>
            <person name="Zhang X."/>
            <person name="Li A."/>
        </authorList>
    </citation>
    <scope>NUCLEOTIDE SEQUENCE [LARGE SCALE GENOMIC DNA]</scope>
    <source>
        <strain evidence="2 3">B3-2-R+30</strain>
    </source>
</reference>
<dbReference type="PANTHER" id="PTHR37814">
    <property type="entry name" value="CONSERVED MEMBRANE PROTEIN"/>
    <property type="match status" value="1"/>
</dbReference>
<feature type="transmembrane region" description="Helical" evidence="1">
    <location>
        <begin position="325"/>
        <end position="349"/>
    </location>
</feature>
<organism evidence="2 3">
    <name type="scientific">Luteimonas salinilitoris</name>
    <dbReference type="NCBI Taxonomy" id="3237697"/>
    <lineage>
        <taxon>Bacteria</taxon>
        <taxon>Pseudomonadati</taxon>
        <taxon>Pseudomonadota</taxon>
        <taxon>Gammaproteobacteria</taxon>
        <taxon>Lysobacterales</taxon>
        <taxon>Lysobacteraceae</taxon>
        <taxon>Luteimonas</taxon>
    </lineage>
</organism>
<dbReference type="EMBL" id="JBFWIC010000014">
    <property type="protein sequence ID" value="MEZ0475191.1"/>
    <property type="molecule type" value="Genomic_DNA"/>
</dbReference>
<dbReference type="InterPro" id="IPR038728">
    <property type="entry name" value="YkvI-like"/>
</dbReference>
<feature type="transmembrane region" description="Helical" evidence="1">
    <location>
        <begin position="279"/>
        <end position="304"/>
    </location>
</feature>
<protein>
    <recommendedName>
        <fullName evidence="4">Membrane protein YkvI</fullName>
    </recommendedName>
</protein>
<dbReference type="Proteomes" id="UP001566331">
    <property type="component" value="Unassembled WGS sequence"/>
</dbReference>
<evidence type="ECO:0008006" key="4">
    <source>
        <dbReference type="Google" id="ProtNLM"/>
    </source>
</evidence>
<keyword evidence="3" id="KW-1185">Reference proteome</keyword>
<keyword evidence="1" id="KW-0812">Transmembrane</keyword>
<feature type="transmembrane region" description="Helical" evidence="1">
    <location>
        <begin position="235"/>
        <end position="259"/>
    </location>
</feature>
<feature type="transmembrane region" description="Helical" evidence="1">
    <location>
        <begin position="59"/>
        <end position="77"/>
    </location>
</feature>
<feature type="transmembrane region" description="Helical" evidence="1">
    <location>
        <begin position="129"/>
        <end position="149"/>
    </location>
</feature>
<accession>A0ABV4HTT1</accession>
<feature type="transmembrane region" description="Helical" evidence="1">
    <location>
        <begin position="21"/>
        <end position="39"/>
    </location>
</feature>
<comment type="caution">
    <text evidence="2">The sequence shown here is derived from an EMBL/GenBank/DDBJ whole genome shotgun (WGS) entry which is preliminary data.</text>
</comment>
<keyword evidence="1" id="KW-0472">Membrane</keyword>
<gene>
    <name evidence="2" type="ORF">AB6713_11270</name>
</gene>
<feature type="transmembrane region" description="Helical" evidence="1">
    <location>
        <begin position="355"/>
        <end position="376"/>
    </location>
</feature>
<evidence type="ECO:0000256" key="1">
    <source>
        <dbReference type="SAM" id="Phobius"/>
    </source>
</evidence>
<keyword evidence="1" id="KW-1133">Transmembrane helix</keyword>
<dbReference type="RefSeq" id="WP_370564627.1">
    <property type="nucleotide sequence ID" value="NZ_JBFWIB010000009.1"/>
</dbReference>
<proteinExistence type="predicted"/>
<sequence length="401" mass="42762">MPAVRTMAAPMSVGPTWFQRYLLPGLAFKGFVIGGGYATGRELAEYFLPSGPQGGLLGLGLAMLVWSTVCALTFVFARATHSYDYRAFFGQLVGRGWIAFEAAYIVFMVLILAVFGAAAGAIVAAATGWPPIVGTLALMLAIGVVVALGNRSVERLFGWASLLLYAVYFLFVVFAWSAFGDRIVAGLSTPRPTAGWLTADWIRGGLTYACYNIVGAVAILPVARHFTGRRDAAVAGLLAGPVAILPAIAFFACMAAWLPGIAAEALPADFLLQQMQRPLFHLLFQAMIFSALLESGVGAVHAINERVAGAWRGRGSGELPRGARLAIAAVLLVGSIFVAGRFGLVALIAHGYRALAWMILFVFVLPLLTVGVWRLFAKAKPSLATDLHGSAQIRRKQTMRE</sequence>
<feature type="transmembrane region" description="Helical" evidence="1">
    <location>
        <begin position="98"/>
        <end position="123"/>
    </location>
</feature>